<dbReference type="SMART" id="SM00595">
    <property type="entry name" value="MADF"/>
    <property type="match status" value="1"/>
</dbReference>
<evidence type="ECO:0000259" key="4">
    <source>
        <dbReference type="PROSITE" id="PS51031"/>
    </source>
</evidence>
<dbReference type="Pfam" id="PF02944">
    <property type="entry name" value="BESS"/>
    <property type="match status" value="1"/>
</dbReference>
<dbReference type="EMBL" id="KQ435800">
    <property type="protein sequence ID" value="KOX73297.1"/>
    <property type="molecule type" value="Genomic_DNA"/>
</dbReference>
<evidence type="ECO:0000259" key="3">
    <source>
        <dbReference type="PROSITE" id="PS51029"/>
    </source>
</evidence>
<evidence type="ECO:0008006" key="7">
    <source>
        <dbReference type="Google" id="ProtNLM"/>
    </source>
</evidence>
<comment type="subcellular location">
    <subcellularLocation>
        <location evidence="1">Nucleus</location>
    </subcellularLocation>
</comment>
<dbReference type="PROSITE" id="PS51031">
    <property type="entry name" value="BESS"/>
    <property type="match status" value="1"/>
</dbReference>
<dbReference type="InterPro" id="IPR006578">
    <property type="entry name" value="MADF-dom"/>
</dbReference>
<dbReference type="GO" id="GO:0005634">
    <property type="term" value="C:nucleus"/>
    <property type="evidence" value="ECO:0007669"/>
    <property type="project" value="UniProtKB-SubCell"/>
</dbReference>
<dbReference type="Pfam" id="PF10545">
    <property type="entry name" value="MADF_DNA_bdg"/>
    <property type="match status" value="1"/>
</dbReference>
<evidence type="ECO:0000313" key="6">
    <source>
        <dbReference type="Proteomes" id="UP000053105"/>
    </source>
</evidence>
<dbReference type="PANTHER" id="PTHR12243:SF60">
    <property type="entry name" value="SI:CH211-15D5.12-RELATED"/>
    <property type="match status" value="1"/>
</dbReference>
<feature type="domain" description="BESS" evidence="4">
    <location>
        <begin position="188"/>
        <end position="227"/>
    </location>
</feature>
<feature type="region of interest" description="Disordered" evidence="2">
    <location>
        <begin position="101"/>
        <end position="151"/>
    </location>
</feature>
<dbReference type="InterPro" id="IPR039353">
    <property type="entry name" value="TF_Adf1"/>
</dbReference>
<protein>
    <recommendedName>
        <fullName evidence="7">Transcription factor Adf-1</fullName>
    </recommendedName>
</protein>
<evidence type="ECO:0000313" key="5">
    <source>
        <dbReference type="EMBL" id="KOX73297.1"/>
    </source>
</evidence>
<dbReference type="OrthoDB" id="6147983at2759"/>
<name>A0A0M8ZY42_9HYME</name>
<reference evidence="5 6" key="1">
    <citation type="submission" date="2015-07" db="EMBL/GenBank/DDBJ databases">
        <title>The genome of Melipona quadrifasciata.</title>
        <authorList>
            <person name="Pan H."/>
            <person name="Kapheim K."/>
        </authorList>
    </citation>
    <scope>NUCLEOTIDE SEQUENCE [LARGE SCALE GENOMIC DNA]</scope>
    <source>
        <strain evidence="5">0111107301</strain>
        <tissue evidence="5">Whole body</tissue>
    </source>
</reference>
<dbReference type="Proteomes" id="UP000053105">
    <property type="component" value="Unassembled WGS sequence"/>
</dbReference>
<accession>A0A0M8ZY42</accession>
<sequence>MDETRNYINLVLTVKKYPALYDLSCNDYHNRVVRNKMWRAVAQEVNASAAECKEKWKNLRASFSRHLRNQSTANSKAKRPYYMADYMDFLLPYSKLRRPDDSLNEEGPIAQENWNEEETASDTSSNYEKLNKSDQKMPEPEREGETRNEEYAFSRSKTIRVTDDQLLSHRCLDNCVLANRHDFDESISDSDLLFFKSLLPDVRQMTRQEKRSFKISVLNLIDKILNEKESGMSIENDISCSIVKNQQDERVDQF</sequence>
<feature type="compositionally biased region" description="Basic and acidic residues" evidence="2">
    <location>
        <begin position="129"/>
        <end position="151"/>
    </location>
</feature>
<dbReference type="AlphaFoldDB" id="A0A0M8ZY42"/>
<feature type="domain" description="MADF" evidence="3">
    <location>
        <begin position="9"/>
        <end position="95"/>
    </location>
</feature>
<keyword evidence="1" id="KW-0539">Nucleus</keyword>
<dbReference type="GO" id="GO:0005667">
    <property type="term" value="C:transcription regulator complex"/>
    <property type="evidence" value="ECO:0007669"/>
    <property type="project" value="TreeGrafter"/>
</dbReference>
<dbReference type="GO" id="GO:0006357">
    <property type="term" value="P:regulation of transcription by RNA polymerase II"/>
    <property type="evidence" value="ECO:0007669"/>
    <property type="project" value="TreeGrafter"/>
</dbReference>
<evidence type="ECO:0000256" key="1">
    <source>
        <dbReference type="PROSITE-ProRule" id="PRU00371"/>
    </source>
</evidence>
<evidence type="ECO:0000256" key="2">
    <source>
        <dbReference type="SAM" id="MobiDB-lite"/>
    </source>
</evidence>
<dbReference type="STRING" id="166423.A0A0M8ZY42"/>
<proteinExistence type="predicted"/>
<keyword evidence="6" id="KW-1185">Reference proteome</keyword>
<organism evidence="5 6">
    <name type="scientific">Melipona quadrifasciata</name>
    <dbReference type="NCBI Taxonomy" id="166423"/>
    <lineage>
        <taxon>Eukaryota</taxon>
        <taxon>Metazoa</taxon>
        <taxon>Ecdysozoa</taxon>
        <taxon>Arthropoda</taxon>
        <taxon>Hexapoda</taxon>
        <taxon>Insecta</taxon>
        <taxon>Pterygota</taxon>
        <taxon>Neoptera</taxon>
        <taxon>Endopterygota</taxon>
        <taxon>Hymenoptera</taxon>
        <taxon>Apocrita</taxon>
        <taxon>Aculeata</taxon>
        <taxon>Apoidea</taxon>
        <taxon>Anthophila</taxon>
        <taxon>Apidae</taxon>
        <taxon>Melipona</taxon>
    </lineage>
</organism>
<dbReference type="GO" id="GO:0003677">
    <property type="term" value="F:DNA binding"/>
    <property type="evidence" value="ECO:0007669"/>
    <property type="project" value="InterPro"/>
</dbReference>
<dbReference type="InterPro" id="IPR004210">
    <property type="entry name" value="BESS_motif"/>
</dbReference>
<dbReference type="PROSITE" id="PS51029">
    <property type="entry name" value="MADF"/>
    <property type="match status" value="1"/>
</dbReference>
<gene>
    <name evidence="5" type="ORF">WN51_01154</name>
</gene>
<dbReference type="PANTHER" id="PTHR12243">
    <property type="entry name" value="MADF DOMAIN TRANSCRIPTION FACTOR"/>
    <property type="match status" value="1"/>
</dbReference>